<accession>A0ABW4B5V5</accession>
<dbReference type="PANTHER" id="PTHR21392:SF0">
    <property type="entry name" value="TRNA-URIDINE AMINOCARBOXYPROPYLTRANSFERASE 2"/>
    <property type="match status" value="1"/>
</dbReference>
<dbReference type="GO" id="GO:0016432">
    <property type="term" value="F:tRNA-uridine aminocarboxypropyltransferase activity"/>
    <property type="evidence" value="ECO:0007669"/>
    <property type="project" value="UniProtKB-EC"/>
</dbReference>
<evidence type="ECO:0000256" key="3">
    <source>
        <dbReference type="ARBA" id="ARBA00022691"/>
    </source>
</evidence>
<keyword evidence="3" id="KW-0949">S-adenosyl-L-methionine</keyword>
<sequence length="199" mass="22530">MVNKRCVCEACSYPAIQCICDLVPSLSGSVKVWILQDKKESRHAKNTARLFILGYKPAQIVQVDDPEEWHTFLQSVTTKNTVLLYPDDKAKPLEILATDESSDYSNIVLLDGTWRKAKKMLYTHDVLASFPMVSFTIPPKSHYVIRKSPSENALSTFEAATYALDLLSTEFDSQAMTSFFAAVVERQWAQQPQQHKHLS</sequence>
<keyword evidence="4" id="KW-0819">tRNA processing</keyword>
<proteinExistence type="inferred from homology"/>
<dbReference type="SMART" id="SM01144">
    <property type="entry name" value="DTW"/>
    <property type="match status" value="1"/>
</dbReference>
<keyword evidence="8" id="KW-1185">Reference proteome</keyword>
<evidence type="ECO:0000256" key="5">
    <source>
        <dbReference type="ARBA" id="ARBA00034489"/>
    </source>
</evidence>
<dbReference type="EC" id="2.5.1.25" evidence="1"/>
<dbReference type="InterPro" id="IPR039262">
    <property type="entry name" value="DTWD2/TAPT"/>
</dbReference>
<dbReference type="Pfam" id="PF03942">
    <property type="entry name" value="DTW"/>
    <property type="match status" value="1"/>
</dbReference>
<comment type="caution">
    <text evidence="7">The sequence shown here is derived from an EMBL/GenBank/DDBJ whole genome shotgun (WGS) entry which is preliminary data.</text>
</comment>
<keyword evidence="2 7" id="KW-0808">Transferase</keyword>
<name>A0ABW4B5V5_9GAMM</name>
<evidence type="ECO:0000256" key="4">
    <source>
        <dbReference type="ARBA" id="ARBA00022694"/>
    </source>
</evidence>
<organism evidence="7 8">
    <name type="scientific">Rhodanobacter aciditrophus</name>
    <dbReference type="NCBI Taxonomy" id="1623218"/>
    <lineage>
        <taxon>Bacteria</taxon>
        <taxon>Pseudomonadati</taxon>
        <taxon>Pseudomonadota</taxon>
        <taxon>Gammaproteobacteria</taxon>
        <taxon>Lysobacterales</taxon>
        <taxon>Rhodanobacteraceae</taxon>
        <taxon>Rhodanobacter</taxon>
    </lineage>
</organism>
<evidence type="ECO:0000256" key="1">
    <source>
        <dbReference type="ARBA" id="ARBA00012386"/>
    </source>
</evidence>
<feature type="domain" description="DTW" evidence="6">
    <location>
        <begin position="4"/>
        <end position="192"/>
    </location>
</feature>
<evidence type="ECO:0000259" key="6">
    <source>
        <dbReference type="SMART" id="SM01144"/>
    </source>
</evidence>
<comment type="similarity">
    <text evidence="5">Belongs to the TDD superfamily. DTWD2 family.</text>
</comment>
<gene>
    <name evidence="7" type="ORF">ACFQ45_15930</name>
</gene>
<dbReference type="EMBL" id="JBHTMN010000018">
    <property type="protein sequence ID" value="MFD1384858.1"/>
    <property type="molecule type" value="Genomic_DNA"/>
</dbReference>
<evidence type="ECO:0000313" key="7">
    <source>
        <dbReference type="EMBL" id="MFD1384858.1"/>
    </source>
</evidence>
<dbReference type="PANTHER" id="PTHR21392">
    <property type="entry name" value="TRNA-URIDINE AMINOCARBOXYPROPYLTRANSFERASE 2"/>
    <property type="match status" value="1"/>
</dbReference>
<dbReference type="RefSeq" id="WP_377369480.1">
    <property type="nucleotide sequence ID" value="NZ_JBHTMN010000018.1"/>
</dbReference>
<evidence type="ECO:0000313" key="8">
    <source>
        <dbReference type="Proteomes" id="UP001597059"/>
    </source>
</evidence>
<protein>
    <recommendedName>
        <fullName evidence="1">tRNA-uridine aminocarboxypropyltransferase</fullName>
        <ecNumber evidence="1">2.5.1.25</ecNumber>
    </recommendedName>
</protein>
<dbReference type="Proteomes" id="UP001597059">
    <property type="component" value="Unassembled WGS sequence"/>
</dbReference>
<reference evidence="8" key="1">
    <citation type="journal article" date="2019" name="Int. J. Syst. Evol. Microbiol.">
        <title>The Global Catalogue of Microorganisms (GCM) 10K type strain sequencing project: providing services to taxonomists for standard genome sequencing and annotation.</title>
        <authorList>
            <consortium name="The Broad Institute Genomics Platform"/>
            <consortium name="The Broad Institute Genome Sequencing Center for Infectious Disease"/>
            <person name="Wu L."/>
            <person name="Ma J."/>
        </authorList>
    </citation>
    <scope>NUCLEOTIDE SEQUENCE [LARGE SCALE GENOMIC DNA]</scope>
    <source>
        <strain evidence="8">JCM 30774</strain>
    </source>
</reference>
<evidence type="ECO:0000256" key="2">
    <source>
        <dbReference type="ARBA" id="ARBA00022679"/>
    </source>
</evidence>
<dbReference type="InterPro" id="IPR005636">
    <property type="entry name" value="DTW"/>
</dbReference>